<evidence type="ECO:0000256" key="4">
    <source>
        <dbReference type="ARBA" id="ARBA00023125"/>
    </source>
</evidence>
<evidence type="ECO:0000256" key="2">
    <source>
        <dbReference type="ARBA" id="ARBA00023015"/>
    </source>
</evidence>
<keyword evidence="5" id="KW-0804">Transcription</keyword>
<dbReference type="NCBIfam" id="TIGR02937">
    <property type="entry name" value="sigma70-ECF"/>
    <property type="match status" value="1"/>
</dbReference>
<dbReference type="Gene3D" id="1.10.10.10">
    <property type="entry name" value="Winged helix-like DNA-binding domain superfamily/Winged helix DNA-binding domain"/>
    <property type="match status" value="1"/>
</dbReference>
<dbReference type="InterPro" id="IPR007627">
    <property type="entry name" value="RNA_pol_sigma70_r2"/>
</dbReference>
<dbReference type="SUPFAM" id="SSF88946">
    <property type="entry name" value="Sigma2 domain of RNA polymerase sigma factors"/>
    <property type="match status" value="1"/>
</dbReference>
<sequence length="274" mass="31462">MNGMNIESQVKKAQSGDKQALENIVFEIQDNIYYLAMRMLFRHEDASEATQEILIIIITKLSTFQFKSKFTTWVYRVASNYLLSTKKLLEKDPALSFDDFKFDLESDLQAPHAIQNSPDYDLLLNELRIMCTMAMLLCLDQKHRLAYILGDVFELDHNEASECLSLSPANYRKQLSRARNKVHEFTSSSCGLVNSSAKCSCDKKLTGAIQRQRVMPENIIFATKSEDSYQHVKHKISELRDDLKTVSLQTSIPILKSPDNFVNVVESLMHDKFF</sequence>
<dbReference type="PANTHER" id="PTHR43133">
    <property type="entry name" value="RNA POLYMERASE ECF-TYPE SIGMA FACTO"/>
    <property type="match status" value="1"/>
</dbReference>
<evidence type="ECO:0000256" key="1">
    <source>
        <dbReference type="ARBA" id="ARBA00010641"/>
    </source>
</evidence>
<dbReference type="GO" id="GO:0006352">
    <property type="term" value="P:DNA-templated transcription initiation"/>
    <property type="evidence" value="ECO:0007669"/>
    <property type="project" value="InterPro"/>
</dbReference>
<proteinExistence type="inferred from homology"/>
<dbReference type="Gene3D" id="1.10.1740.10">
    <property type="match status" value="1"/>
</dbReference>
<comment type="similarity">
    <text evidence="1">Belongs to the sigma-70 factor family. ECF subfamily.</text>
</comment>
<accession>A0A3B1APV5</accession>
<dbReference type="InterPro" id="IPR039425">
    <property type="entry name" value="RNA_pol_sigma-70-like"/>
</dbReference>
<dbReference type="AlphaFoldDB" id="A0A3B1APV5"/>
<name>A0A3B1APV5_9ZZZZ</name>
<evidence type="ECO:0000256" key="3">
    <source>
        <dbReference type="ARBA" id="ARBA00023082"/>
    </source>
</evidence>
<protein>
    <submittedName>
        <fullName evidence="7">RNA polymerase sigma-54 factor RpoN</fullName>
    </submittedName>
</protein>
<dbReference type="GO" id="GO:0016987">
    <property type="term" value="F:sigma factor activity"/>
    <property type="evidence" value="ECO:0007669"/>
    <property type="project" value="UniProtKB-KW"/>
</dbReference>
<dbReference type="SUPFAM" id="SSF88659">
    <property type="entry name" value="Sigma3 and sigma4 domains of RNA polymerase sigma factors"/>
    <property type="match status" value="1"/>
</dbReference>
<dbReference type="InterPro" id="IPR036388">
    <property type="entry name" value="WH-like_DNA-bd_sf"/>
</dbReference>
<evidence type="ECO:0000256" key="5">
    <source>
        <dbReference type="ARBA" id="ARBA00023163"/>
    </source>
</evidence>
<dbReference type="GO" id="GO:0003677">
    <property type="term" value="F:DNA binding"/>
    <property type="evidence" value="ECO:0007669"/>
    <property type="project" value="UniProtKB-KW"/>
</dbReference>
<feature type="domain" description="RNA polymerase sigma-70 region 2" evidence="6">
    <location>
        <begin position="29"/>
        <end position="83"/>
    </location>
</feature>
<keyword evidence="3" id="KW-0731">Sigma factor</keyword>
<organism evidence="7">
    <name type="scientific">hydrothermal vent metagenome</name>
    <dbReference type="NCBI Taxonomy" id="652676"/>
    <lineage>
        <taxon>unclassified sequences</taxon>
        <taxon>metagenomes</taxon>
        <taxon>ecological metagenomes</taxon>
    </lineage>
</organism>
<evidence type="ECO:0000313" key="7">
    <source>
        <dbReference type="EMBL" id="VAX01904.1"/>
    </source>
</evidence>
<dbReference type="InterPro" id="IPR013325">
    <property type="entry name" value="RNA_pol_sigma_r2"/>
</dbReference>
<keyword evidence="4" id="KW-0238">DNA-binding</keyword>
<dbReference type="PANTHER" id="PTHR43133:SF8">
    <property type="entry name" value="RNA POLYMERASE SIGMA FACTOR HI_1459-RELATED"/>
    <property type="match status" value="1"/>
</dbReference>
<dbReference type="Pfam" id="PF04542">
    <property type="entry name" value="Sigma70_r2"/>
    <property type="match status" value="1"/>
</dbReference>
<evidence type="ECO:0000259" key="6">
    <source>
        <dbReference type="Pfam" id="PF04542"/>
    </source>
</evidence>
<dbReference type="InterPro" id="IPR014284">
    <property type="entry name" value="RNA_pol_sigma-70_dom"/>
</dbReference>
<dbReference type="InterPro" id="IPR013324">
    <property type="entry name" value="RNA_pol_sigma_r3/r4-like"/>
</dbReference>
<dbReference type="EMBL" id="UOFS01000050">
    <property type="protein sequence ID" value="VAX01904.1"/>
    <property type="molecule type" value="Genomic_DNA"/>
</dbReference>
<keyword evidence="2" id="KW-0805">Transcription regulation</keyword>
<gene>
    <name evidence="7" type="ORF">MNBD_GAMMA22-202</name>
</gene>
<reference evidence="7" key="1">
    <citation type="submission" date="2018-06" db="EMBL/GenBank/DDBJ databases">
        <authorList>
            <person name="Zhirakovskaya E."/>
        </authorList>
    </citation>
    <scope>NUCLEOTIDE SEQUENCE</scope>
</reference>